<dbReference type="RefSeq" id="WP_133417719.1">
    <property type="nucleotide sequence ID" value="NZ_SCWD01000002.1"/>
</dbReference>
<keyword evidence="4" id="KW-0808">Transferase</keyword>
<dbReference type="GO" id="GO:0009432">
    <property type="term" value="P:SOS response"/>
    <property type="evidence" value="ECO:0007669"/>
    <property type="project" value="TreeGrafter"/>
</dbReference>
<dbReference type="Pfam" id="PF11798">
    <property type="entry name" value="IMS_HHH"/>
    <property type="match status" value="1"/>
</dbReference>
<gene>
    <name evidence="7" type="ORF">ERX40_06670</name>
</gene>
<dbReference type="PROSITE" id="PS50173">
    <property type="entry name" value="UMUC"/>
    <property type="match status" value="1"/>
</dbReference>
<dbReference type="Gene3D" id="3.30.70.270">
    <property type="match status" value="1"/>
</dbReference>
<dbReference type="PANTHER" id="PTHR11076">
    <property type="entry name" value="DNA REPAIR POLYMERASE UMUC / TRANSFERASE FAMILY MEMBER"/>
    <property type="match status" value="1"/>
</dbReference>
<evidence type="ECO:0000259" key="6">
    <source>
        <dbReference type="PROSITE" id="PS50173"/>
    </source>
</evidence>
<dbReference type="InterPro" id="IPR024728">
    <property type="entry name" value="PolY_HhH_motif"/>
</dbReference>
<dbReference type="Proteomes" id="UP000295280">
    <property type="component" value="Unassembled WGS sequence"/>
</dbReference>
<dbReference type="EMBL" id="SCWD01000002">
    <property type="protein sequence ID" value="TDM02232.1"/>
    <property type="molecule type" value="Genomic_DNA"/>
</dbReference>
<evidence type="ECO:0000313" key="8">
    <source>
        <dbReference type="Proteomes" id="UP000295280"/>
    </source>
</evidence>
<dbReference type="GO" id="GO:0003887">
    <property type="term" value="F:DNA-directed DNA polymerase activity"/>
    <property type="evidence" value="ECO:0007669"/>
    <property type="project" value="UniProtKB-KW"/>
</dbReference>
<evidence type="ECO:0000256" key="4">
    <source>
        <dbReference type="ARBA" id="ARBA00022932"/>
    </source>
</evidence>
<dbReference type="Gene3D" id="3.40.1170.60">
    <property type="match status" value="1"/>
</dbReference>
<keyword evidence="2" id="KW-0515">Mutator protein</keyword>
<dbReference type="AlphaFoldDB" id="A0A9Q8CKE4"/>
<sequence length="419" mass="48287">MYDYYQCSARDVLCVDLKSFFASVSCIDKGLNPLTTKLAVVGDTKRQGSVVLAATPPLKALGIKTGSRLFEIPHRRDIYIINPSMLKYIEVSSRISGIALRYVAPEDFHQYSIDEFFMDITDSYHLFAQSPYQLARMLQQEIYRETQIFSTIGIGSNPLLAKLSMDLEAKRSHDGVAEWRYHDVPQKLWDVEPLTEMWGINRRTEMKLNKKGIFRIGDLANYPVEYLKRDFGIIGVDLHLHANGIDESLIRKPHIIKGKSYGKSQILMRDYRFHELKTVISEQIDEVLYRVREKNLYPTTIAFTVSYADGGGLHKQFTKKDYFTSTMQIVKLIWQHLEEHAETDRLFRTVGVSFSNLRDSRIRQMNLFESTEEVKKEVVEDYLDQLRRKYGKDVVMRASSLSDSGTIKSRKGLLAGHKG</sequence>
<dbReference type="InterPro" id="IPR017961">
    <property type="entry name" value="DNA_pol_Y-fam_little_finger"/>
</dbReference>
<keyword evidence="4" id="KW-0239">DNA-directed DNA polymerase</keyword>
<feature type="domain" description="UmuC" evidence="6">
    <location>
        <begin position="12"/>
        <end position="201"/>
    </location>
</feature>
<dbReference type="PANTHER" id="PTHR11076:SF35">
    <property type="entry name" value="DNA REPAIR PROTEIN HOMOLOG YOBH"/>
    <property type="match status" value="1"/>
</dbReference>
<dbReference type="SUPFAM" id="SSF100879">
    <property type="entry name" value="Lesion bypass DNA polymerase (Y-family), little finger domain"/>
    <property type="match status" value="1"/>
</dbReference>
<dbReference type="SUPFAM" id="SSF56672">
    <property type="entry name" value="DNA/RNA polymerases"/>
    <property type="match status" value="1"/>
</dbReference>
<dbReference type="Gene3D" id="3.30.1490.100">
    <property type="entry name" value="DNA polymerase, Y-family, little finger domain"/>
    <property type="match status" value="1"/>
</dbReference>
<dbReference type="CDD" id="cd01700">
    <property type="entry name" value="PolY_Pol_V_umuC"/>
    <property type="match status" value="1"/>
</dbReference>
<keyword evidence="3" id="KW-0227">DNA damage</keyword>
<organism evidence="7 8">
    <name type="scientific">Macrococcus carouselicus</name>
    <dbReference type="NCBI Taxonomy" id="69969"/>
    <lineage>
        <taxon>Bacteria</taxon>
        <taxon>Bacillati</taxon>
        <taxon>Bacillota</taxon>
        <taxon>Bacilli</taxon>
        <taxon>Bacillales</taxon>
        <taxon>Staphylococcaceae</taxon>
        <taxon>Macrococcus</taxon>
    </lineage>
</organism>
<name>A0A9Q8CKE4_9STAP</name>
<dbReference type="InterPro" id="IPR043502">
    <property type="entry name" value="DNA/RNA_pol_sf"/>
</dbReference>
<evidence type="ECO:0000256" key="1">
    <source>
        <dbReference type="ARBA" id="ARBA00010945"/>
    </source>
</evidence>
<proteinExistence type="inferred from homology"/>
<accession>A0A9Q8CKE4</accession>
<keyword evidence="4" id="KW-0548">Nucleotidyltransferase</keyword>
<dbReference type="InterPro" id="IPR050116">
    <property type="entry name" value="DNA_polymerase-Y"/>
</dbReference>
<dbReference type="InterPro" id="IPR043128">
    <property type="entry name" value="Rev_trsase/Diguanyl_cyclase"/>
</dbReference>
<evidence type="ECO:0000256" key="3">
    <source>
        <dbReference type="ARBA" id="ARBA00022763"/>
    </source>
</evidence>
<dbReference type="Pfam" id="PF11799">
    <property type="entry name" value="IMS_C"/>
    <property type="match status" value="1"/>
</dbReference>
<dbReference type="GO" id="GO:0042276">
    <property type="term" value="P:error-prone translesion synthesis"/>
    <property type="evidence" value="ECO:0007669"/>
    <property type="project" value="TreeGrafter"/>
</dbReference>
<comment type="caution">
    <text evidence="7">The sequence shown here is derived from an EMBL/GenBank/DDBJ whole genome shotgun (WGS) entry which is preliminary data.</text>
</comment>
<evidence type="ECO:0000313" key="7">
    <source>
        <dbReference type="EMBL" id="TDM02232.1"/>
    </source>
</evidence>
<dbReference type="GO" id="GO:0006281">
    <property type="term" value="P:DNA repair"/>
    <property type="evidence" value="ECO:0007669"/>
    <property type="project" value="UniProtKB-KW"/>
</dbReference>
<dbReference type="OrthoDB" id="9808813at2"/>
<dbReference type="Gene3D" id="1.10.150.20">
    <property type="entry name" value="5' to 3' exonuclease, C-terminal subdomain"/>
    <property type="match status" value="1"/>
</dbReference>
<dbReference type="GO" id="GO:0003684">
    <property type="term" value="F:damaged DNA binding"/>
    <property type="evidence" value="ECO:0007669"/>
    <property type="project" value="InterPro"/>
</dbReference>
<dbReference type="InterPro" id="IPR036775">
    <property type="entry name" value="DNA_pol_Y-fam_lit_finger_sf"/>
</dbReference>
<protein>
    <submittedName>
        <fullName evidence="7">Y-family DNA polymerase</fullName>
    </submittedName>
</protein>
<dbReference type="InterPro" id="IPR001126">
    <property type="entry name" value="UmuC"/>
</dbReference>
<comment type="similarity">
    <text evidence="1">Belongs to the DNA polymerase type-Y family.</text>
</comment>
<evidence type="ECO:0000256" key="2">
    <source>
        <dbReference type="ARBA" id="ARBA00022457"/>
    </source>
</evidence>
<dbReference type="Pfam" id="PF00817">
    <property type="entry name" value="IMS"/>
    <property type="match status" value="1"/>
</dbReference>
<dbReference type="GO" id="GO:0005829">
    <property type="term" value="C:cytosol"/>
    <property type="evidence" value="ECO:0007669"/>
    <property type="project" value="TreeGrafter"/>
</dbReference>
<keyword evidence="5" id="KW-0234">DNA repair</keyword>
<evidence type="ECO:0000256" key="5">
    <source>
        <dbReference type="ARBA" id="ARBA00023204"/>
    </source>
</evidence>
<keyword evidence="8" id="KW-1185">Reference proteome</keyword>
<reference evidence="7 8" key="1">
    <citation type="submission" date="2019-01" db="EMBL/GenBank/DDBJ databases">
        <title>Draft genome sequences of the type strains of six Macrococcus species.</title>
        <authorList>
            <person name="Mazhar S."/>
            <person name="Altermann E."/>
            <person name="Hill C."/>
            <person name="Mcauliffe O."/>
        </authorList>
    </citation>
    <scope>NUCLEOTIDE SEQUENCE [LARGE SCALE GENOMIC DNA]</scope>
    <source>
        <strain evidence="7 8">ATCC 51828</strain>
    </source>
</reference>